<accession>A0AAV4P4M0</accession>
<keyword evidence="2" id="KW-1185">Reference proteome</keyword>
<reference evidence="1 2" key="1">
    <citation type="submission" date="2021-06" db="EMBL/GenBank/DDBJ databases">
        <title>Caerostris extrusa draft genome.</title>
        <authorList>
            <person name="Kono N."/>
            <person name="Arakawa K."/>
        </authorList>
    </citation>
    <scope>NUCLEOTIDE SEQUENCE [LARGE SCALE GENOMIC DNA]</scope>
</reference>
<dbReference type="EMBL" id="BPLR01004080">
    <property type="protein sequence ID" value="GIX91948.1"/>
    <property type="molecule type" value="Genomic_DNA"/>
</dbReference>
<sequence length="115" mass="12850">MAHKRIQHSKRKSILAISFQIWRCFSHRDELSDPAISFSAVFSTEDAQTTGKNLRSSCFSELGAIIACKGRGISTLYPLGQHFSFQLYPFLPGLKAFQKVTKRCTNTLKQPGAPT</sequence>
<protein>
    <submittedName>
        <fullName evidence="1">Uncharacterized protein</fullName>
    </submittedName>
</protein>
<name>A0AAV4P4M0_CAEEX</name>
<organism evidence="1 2">
    <name type="scientific">Caerostris extrusa</name>
    <name type="common">Bark spider</name>
    <name type="synonym">Caerostris bankana</name>
    <dbReference type="NCBI Taxonomy" id="172846"/>
    <lineage>
        <taxon>Eukaryota</taxon>
        <taxon>Metazoa</taxon>
        <taxon>Ecdysozoa</taxon>
        <taxon>Arthropoda</taxon>
        <taxon>Chelicerata</taxon>
        <taxon>Arachnida</taxon>
        <taxon>Araneae</taxon>
        <taxon>Araneomorphae</taxon>
        <taxon>Entelegynae</taxon>
        <taxon>Araneoidea</taxon>
        <taxon>Araneidae</taxon>
        <taxon>Caerostris</taxon>
    </lineage>
</organism>
<comment type="caution">
    <text evidence="1">The sequence shown here is derived from an EMBL/GenBank/DDBJ whole genome shotgun (WGS) entry which is preliminary data.</text>
</comment>
<gene>
    <name evidence="1" type="ORF">CEXT_703801</name>
</gene>
<evidence type="ECO:0000313" key="1">
    <source>
        <dbReference type="EMBL" id="GIX91948.1"/>
    </source>
</evidence>
<dbReference type="Proteomes" id="UP001054945">
    <property type="component" value="Unassembled WGS sequence"/>
</dbReference>
<dbReference type="AlphaFoldDB" id="A0AAV4P4M0"/>
<proteinExistence type="predicted"/>
<evidence type="ECO:0000313" key="2">
    <source>
        <dbReference type="Proteomes" id="UP001054945"/>
    </source>
</evidence>